<gene>
    <name evidence="7" type="ORF">TI39_contig5917g00002</name>
</gene>
<evidence type="ECO:0000256" key="4">
    <source>
        <dbReference type="SAM" id="MobiDB-lite"/>
    </source>
</evidence>
<feature type="transmembrane region" description="Helical" evidence="5">
    <location>
        <begin position="139"/>
        <end position="161"/>
    </location>
</feature>
<evidence type="ECO:0000259" key="6">
    <source>
        <dbReference type="SMART" id="SM00563"/>
    </source>
</evidence>
<dbReference type="Pfam" id="PF16076">
    <property type="entry name" value="Acyltransf_C"/>
    <property type="match status" value="1"/>
</dbReference>
<dbReference type="GO" id="GO:0036149">
    <property type="term" value="P:phosphatidylinositol acyl-chain remodeling"/>
    <property type="evidence" value="ECO:0007669"/>
    <property type="project" value="TreeGrafter"/>
</dbReference>
<keyword evidence="5" id="KW-0472">Membrane</keyword>
<evidence type="ECO:0000256" key="1">
    <source>
        <dbReference type="ARBA" id="ARBA00008655"/>
    </source>
</evidence>
<keyword evidence="3 7" id="KW-0012">Acyltransferase</keyword>
<dbReference type="SUPFAM" id="SSF69593">
    <property type="entry name" value="Glycerol-3-phosphate (1)-acyltransferase"/>
    <property type="match status" value="1"/>
</dbReference>
<keyword evidence="5" id="KW-0812">Transmembrane</keyword>
<comment type="caution">
    <text evidence="7">The sequence shown here is derived from an EMBL/GenBank/DDBJ whole genome shotgun (WGS) entry which is preliminary data.</text>
</comment>
<evidence type="ECO:0000256" key="2">
    <source>
        <dbReference type="ARBA" id="ARBA00022679"/>
    </source>
</evidence>
<evidence type="ECO:0000256" key="3">
    <source>
        <dbReference type="ARBA" id="ARBA00023315"/>
    </source>
</evidence>
<dbReference type="InterPro" id="IPR032098">
    <property type="entry name" value="Acyltransf_C"/>
</dbReference>
<dbReference type="GO" id="GO:0005783">
    <property type="term" value="C:endoplasmic reticulum"/>
    <property type="evidence" value="ECO:0007669"/>
    <property type="project" value="TreeGrafter"/>
</dbReference>
<dbReference type="EMBL" id="LAFY01005872">
    <property type="protein sequence ID" value="KJX92112.1"/>
    <property type="molecule type" value="Genomic_DNA"/>
</dbReference>
<comment type="similarity">
    <text evidence="1">Belongs to the 1-acyl-sn-glycerol-3-phosphate acyltransferase family.</text>
</comment>
<proteinExistence type="inferred from homology"/>
<dbReference type="OrthoDB" id="189226at2759"/>
<dbReference type="STRING" id="1047168.A0A0F4G4Z2"/>
<dbReference type="AlphaFoldDB" id="A0A0F4G4Z2"/>
<dbReference type="CDD" id="cd07990">
    <property type="entry name" value="LPLAT_LCLAT1-like"/>
    <property type="match status" value="1"/>
</dbReference>
<name>A0A0F4G4Z2_9PEZI</name>
<evidence type="ECO:0000313" key="8">
    <source>
        <dbReference type="Proteomes" id="UP000033647"/>
    </source>
</evidence>
<dbReference type="GO" id="GO:0016746">
    <property type="term" value="F:acyltransferase activity"/>
    <property type="evidence" value="ECO:0007669"/>
    <property type="project" value="UniProtKB-KW"/>
</dbReference>
<feature type="transmembrane region" description="Helical" evidence="5">
    <location>
        <begin position="72"/>
        <end position="95"/>
    </location>
</feature>
<feature type="domain" description="Phospholipid/glycerol acyltransferase" evidence="6">
    <location>
        <begin position="127"/>
        <end position="256"/>
    </location>
</feature>
<evidence type="ECO:0000256" key="5">
    <source>
        <dbReference type="SAM" id="Phobius"/>
    </source>
</evidence>
<dbReference type="PANTHER" id="PTHR10983:SF16">
    <property type="entry name" value="LYSOCARDIOLIPIN ACYLTRANSFERASE 1"/>
    <property type="match status" value="1"/>
</dbReference>
<feature type="transmembrane region" description="Helical" evidence="5">
    <location>
        <begin position="40"/>
        <end position="66"/>
    </location>
</feature>
<keyword evidence="5" id="KW-1133">Transmembrane helix</keyword>
<dbReference type="InterPro" id="IPR002123">
    <property type="entry name" value="Plipid/glycerol_acylTrfase"/>
</dbReference>
<evidence type="ECO:0000313" key="7">
    <source>
        <dbReference type="EMBL" id="KJX92112.1"/>
    </source>
</evidence>
<protein>
    <submittedName>
        <fullName evidence="7">Glycerol-3-phosphate (1)-acyltransferase like protein</fullName>
    </submittedName>
</protein>
<feature type="region of interest" description="Disordered" evidence="4">
    <location>
        <begin position="1"/>
        <end position="28"/>
    </location>
</feature>
<dbReference type="PANTHER" id="PTHR10983">
    <property type="entry name" value="1-ACYLGLYCEROL-3-PHOSPHATE ACYLTRANSFERASE-RELATED"/>
    <property type="match status" value="1"/>
</dbReference>
<accession>A0A0F4G4Z2</accession>
<sequence length="418" mass="47861">MSESVRRRGTAPPPSFSSPPTDDEDYSKPRHGPLMQSLRIVGFGIYFFGTGIFIHLAQLMGLPLYFYNRDWFYAWIALTKQFFGILITTMTQWWSPTLIRISGDKSMAGLLHQDISGLLTVDFGDRVVLMANHQIYTDWLYLWWIAYTNSLPMHGHIYIILKASLKWVPLIGPAMQLYGFIFMARKWATDQETMRYRLQKLNSRHSQPLTSSSSKPQLDPMWLMIFPEGTNLSANTYGISTKYAEKTSTPMTKYCLLPRHTGLQFCLQELRSTVPYVHDCTIAYEGTPPSGFAAERFGLRSVYFEGLPPKSVNMHWRRFAMDTIPLDDEKGMAAWTLARWREKDELLEVFKQKGKFPADKSAVQIEDGPQEEEFKTAYINTEVRTTSPVELGRVFVPVALAATVGRIGVQIMDRIFGK</sequence>
<reference evidence="7 8" key="1">
    <citation type="submission" date="2015-03" db="EMBL/GenBank/DDBJ databases">
        <title>RNA-seq based gene annotation and comparative genomics of four Zymoseptoria species reveal species-specific pathogenicity related genes and transposable element activity.</title>
        <authorList>
            <person name="Grandaubert J."/>
            <person name="Bhattacharyya A."/>
            <person name="Stukenbrock E.H."/>
        </authorList>
    </citation>
    <scope>NUCLEOTIDE SEQUENCE [LARGE SCALE GENOMIC DNA]</scope>
    <source>
        <strain evidence="7 8">Zb18110</strain>
    </source>
</reference>
<dbReference type="SMART" id="SM00563">
    <property type="entry name" value="PlsC"/>
    <property type="match status" value="1"/>
</dbReference>
<dbReference type="Proteomes" id="UP000033647">
    <property type="component" value="Unassembled WGS sequence"/>
</dbReference>
<dbReference type="Pfam" id="PF01553">
    <property type="entry name" value="Acyltransferase"/>
    <property type="match status" value="1"/>
</dbReference>
<keyword evidence="8" id="KW-1185">Reference proteome</keyword>
<keyword evidence="2 7" id="KW-0808">Transferase</keyword>
<organism evidence="7 8">
    <name type="scientific">Zymoseptoria brevis</name>
    <dbReference type="NCBI Taxonomy" id="1047168"/>
    <lineage>
        <taxon>Eukaryota</taxon>
        <taxon>Fungi</taxon>
        <taxon>Dikarya</taxon>
        <taxon>Ascomycota</taxon>
        <taxon>Pezizomycotina</taxon>
        <taxon>Dothideomycetes</taxon>
        <taxon>Dothideomycetidae</taxon>
        <taxon>Mycosphaerellales</taxon>
        <taxon>Mycosphaerellaceae</taxon>
        <taxon>Zymoseptoria</taxon>
    </lineage>
</organism>